<evidence type="ECO:0000256" key="1">
    <source>
        <dbReference type="SAM" id="MobiDB-lite"/>
    </source>
</evidence>
<comment type="caution">
    <text evidence="2">The sequence shown here is derived from an EMBL/GenBank/DDBJ whole genome shotgun (WGS) entry which is preliminary data.</text>
</comment>
<protein>
    <submittedName>
        <fullName evidence="2">Uncharacterized protein</fullName>
    </submittedName>
</protein>
<dbReference type="EMBL" id="JAHRIQ010048161">
    <property type="protein sequence ID" value="MEQ2237007.1"/>
    <property type="molecule type" value="Genomic_DNA"/>
</dbReference>
<evidence type="ECO:0000313" key="2">
    <source>
        <dbReference type="EMBL" id="MEQ2237007.1"/>
    </source>
</evidence>
<proteinExistence type="predicted"/>
<feature type="region of interest" description="Disordered" evidence="1">
    <location>
        <begin position="74"/>
        <end position="100"/>
    </location>
</feature>
<accession>A0ABV0TZW3</accession>
<keyword evidence="3" id="KW-1185">Reference proteome</keyword>
<evidence type="ECO:0000313" key="3">
    <source>
        <dbReference type="Proteomes" id="UP001482620"/>
    </source>
</evidence>
<gene>
    <name evidence="2" type="ORF">ILYODFUR_018617</name>
</gene>
<organism evidence="2 3">
    <name type="scientific">Ilyodon furcidens</name>
    <name type="common">goldbreast splitfin</name>
    <dbReference type="NCBI Taxonomy" id="33524"/>
    <lineage>
        <taxon>Eukaryota</taxon>
        <taxon>Metazoa</taxon>
        <taxon>Chordata</taxon>
        <taxon>Craniata</taxon>
        <taxon>Vertebrata</taxon>
        <taxon>Euteleostomi</taxon>
        <taxon>Actinopterygii</taxon>
        <taxon>Neopterygii</taxon>
        <taxon>Teleostei</taxon>
        <taxon>Neoteleostei</taxon>
        <taxon>Acanthomorphata</taxon>
        <taxon>Ovalentaria</taxon>
        <taxon>Atherinomorphae</taxon>
        <taxon>Cyprinodontiformes</taxon>
        <taxon>Goodeidae</taxon>
        <taxon>Ilyodon</taxon>
    </lineage>
</organism>
<sequence length="100" mass="10850">MSFDCSRFSVSYGSSESVEKQFLITMVTTPPPNACSRDDLFTISASDSITYQSPGLVPPLPGCYWSNREQSVEPSSFSASQTTSPTPLHSFSLLSSRAPM</sequence>
<name>A0ABV0TZW3_9TELE</name>
<reference evidence="2 3" key="1">
    <citation type="submission" date="2021-06" db="EMBL/GenBank/DDBJ databases">
        <authorList>
            <person name="Palmer J.M."/>
        </authorList>
    </citation>
    <scope>NUCLEOTIDE SEQUENCE [LARGE SCALE GENOMIC DNA]</scope>
    <source>
        <strain evidence="3">if_2019</strain>
        <tissue evidence="2">Muscle</tissue>
    </source>
</reference>
<dbReference type="Proteomes" id="UP001482620">
    <property type="component" value="Unassembled WGS sequence"/>
</dbReference>